<reference evidence="4" key="2">
    <citation type="submission" date="2014-05" db="EMBL/GenBank/DDBJ databases">
        <title>The genome sequences of chimpanzee malaria parasites reveal the path to human adaptation.</title>
        <authorList>
            <person name="Otto T.D."/>
            <person name="Rayner J.C."/>
            <person name="Boehme U."/>
            <person name="Pain A."/>
            <person name="Spottiswoode N."/>
            <person name="Sanders M."/>
            <person name="Quail M."/>
            <person name="Ollomo B."/>
            <person name="Renaud F."/>
            <person name="Thomas A.W."/>
            <person name="Prugnolle F."/>
            <person name="Conway D.J."/>
            <person name="Newbold C."/>
            <person name="Berriman M."/>
        </authorList>
    </citation>
    <scope>NUCLEOTIDE SEQUENCE [LARGE SCALE GENOMIC DNA]</scope>
    <source>
        <strain evidence="4">CDC</strain>
    </source>
</reference>
<dbReference type="PhylomeDB" id="A0A060RMA3"/>
<protein>
    <submittedName>
        <fullName evidence="4">Rifin</fullName>
    </submittedName>
</protein>
<dbReference type="NCBIfam" id="TIGR01477">
    <property type="entry name" value="RIFIN"/>
    <property type="match status" value="1"/>
</dbReference>
<keyword evidence="3" id="KW-0732">Signal</keyword>
<keyword evidence="2" id="KW-0472">Membrane</keyword>
<evidence type="ECO:0000256" key="3">
    <source>
        <dbReference type="SAM" id="SignalP"/>
    </source>
</evidence>
<feature type="signal peptide" evidence="3">
    <location>
        <begin position="1"/>
        <end position="22"/>
    </location>
</feature>
<proteinExistence type="predicted"/>
<dbReference type="Pfam" id="PF02009">
    <property type="entry name" value="RIFIN"/>
    <property type="match status" value="1"/>
</dbReference>
<keyword evidence="2" id="KW-1133">Transmembrane helix</keyword>
<dbReference type="Proteomes" id="UP000027581">
    <property type="component" value="Unassembled WGS sequence"/>
</dbReference>
<dbReference type="VEuPathDB" id="PlasmoDB:PRCDC_0047100"/>
<dbReference type="AlphaFoldDB" id="A0A060RMA3"/>
<accession>A0A060RMA3</accession>
<organism evidence="4 5">
    <name type="scientific">Plasmodium reichenowi</name>
    <dbReference type="NCBI Taxonomy" id="5854"/>
    <lineage>
        <taxon>Eukaryota</taxon>
        <taxon>Sar</taxon>
        <taxon>Alveolata</taxon>
        <taxon>Apicomplexa</taxon>
        <taxon>Aconoidasida</taxon>
        <taxon>Haemosporida</taxon>
        <taxon>Plasmodiidae</taxon>
        <taxon>Plasmodium</taxon>
        <taxon>Plasmodium (Laverania)</taxon>
    </lineage>
</organism>
<dbReference type="InterPro" id="IPR006373">
    <property type="entry name" value="VSA_Rifin"/>
</dbReference>
<evidence type="ECO:0000256" key="2">
    <source>
        <dbReference type="SAM" id="Phobius"/>
    </source>
</evidence>
<keyword evidence="5" id="KW-1185">Reference proteome</keyword>
<feature type="coiled-coil region" evidence="1">
    <location>
        <begin position="69"/>
        <end position="96"/>
    </location>
</feature>
<reference evidence="4" key="1">
    <citation type="submission" date="2014-01" db="EMBL/GenBank/DDBJ databases">
        <authorList>
            <person name="Aslett M."/>
        </authorList>
    </citation>
    <scope>NUCLEOTIDE SEQUENCE</scope>
    <source>
        <strain evidence="4">CDC</strain>
    </source>
</reference>
<dbReference type="VEuPathDB" id="PlasmoDB:PRG01_0303600"/>
<feature type="transmembrane region" description="Helical" evidence="2">
    <location>
        <begin position="292"/>
        <end position="314"/>
    </location>
</feature>
<dbReference type="EMBL" id="HG810525">
    <property type="protein sequence ID" value="CDO61837.1"/>
    <property type="molecule type" value="Genomic_DNA"/>
</dbReference>
<keyword evidence="1" id="KW-0175">Coiled coil</keyword>
<evidence type="ECO:0000313" key="4">
    <source>
        <dbReference type="EMBL" id="CDO61837.1"/>
    </source>
</evidence>
<keyword evidence="2" id="KW-0812">Transmembrane</keyword>
<evidence type="ECO:0000256" key="1">
    <source>
        <dbReference type="SAM" id="Coils"/>
    </source>
</evidence>
<sequence length="334" mass="38154">MKLHYFKILLFFILLNILVTLYQVHNKYEPFITPRHTPIYTSRVLSECDKQSSIYDKDAEFKSVKENFDQQTSQRFEEYEERMKDKRQKRKEQRDKNIQKIIEKDKMEKSLAEKVEKGCLRCGCGLGGVAASVGLFGGLGIYGWKNAAIATVEKAAAAKGLAEGAEKGVKVLIHKLKEGFGLKELNDHSLLNAITKDNYYNTALISERVKVFYQSLPESELTPENYFLFSTYKTMDKAEATRLVVKGAETFVEEAVKEANDVKIRVTATEMTTVQADELKNIAATSTYSYSAIGYSVLAILIIVLVMIIIYLVLRYRRKKKMKKKAEYTKLLNK</sequence>
<feature type="chain" id="PRO_5001586610" evidence="3">
    <location>
        <begin position="23"/>
        <end position="334"/>
    </location>
</feature>
<name>A0A060RMA3_PLARE</name>
<evidence type="ECO:0000313" key="5">
    <source>
        <dbReference type="Proteomes" id="UP000027581"/>
    </source>
</evidence>
<gene>
    <name evidence="4" type="primary">RIF</name>
    <name evidence="4" type="ORF">PRCDC_0047100</name>
</gene>